<evidence type="ECO:0000313" key="16">
    <source>
        <dbReference type="Ensembl" id="ENSNMLP00000034734.1"/>
    </source>
</evidence>
<dbReference type="Pfam" id="PF00005">
    <property type="entry name" value="ABC_tran"/>
    <property type="match status" value="2"/>
</dbReference>
<dbReference type="GO" id="GO:0016020">
    <property type="term" value="C:membrane"/>
    <property type="evidence" value="ECO:0007669"/>
    <property type="project" value="InterPro"/>
</dbReference>
<evidence type="ECO:0000259" key="15">
    <source>
        <dbReference type="PROSITE" id="PS50929"/>
    </source>
</evidence>
<evidence type="ECO:0000256" key="4">
    <source>
        <dbReference type="ARBA" id="ARBA00022692"/>
    </source>
</evidence>
<feature type="transmembrane region" description="Helical" evidence="13">
    <location>
        <begin position="850"/>
        <end position="868"/>
    </location>
</feature>
<feature type="transmembrane region" description="Helical" evidence="13">
    <location>
        <begin position="544"/>
        <end position="566"/>
    </location>
</feature>
<keyword evidence="5" id="KW-0677">Repeat</keyword>
<dbReference type="InterPro" id="IPR027417">
    <property type="entry name" value="P-loop_NTPase"/>
</dbReference>
<name>A0A8C6UID4_9GOBI</name>
<feature type="transmembrane region" description="Helical" evidence="13">
    <location>
        <begin position="35"/>
        <end position="57"/>
    </location>
</feature>
<evidence type="ECO:0000256" key="12">
    <source>
        <dbReference type="ARBA" id="ARBA00047523"/>
    </source>
</evidence>
<dbReference type="Gene3D" id="1.20.1560.10">
    <property type="entry name" value="ABC transporter type 1, transmembrane domain"/>
    <property type="match status" value="2"/>
</dbReference>
<dbReference type="GO" id="GO:0005524">
    <property type="term" value="F:ATP binding"/>
    <property type="evidence" value="ECO:0007669"/>
    <property type="project" value="UniProtKB-KW"/>
</dbReference>
<keyword evidence="4 13" id="KW-0812">Transmembrane</keyword>
<dbReference type="Pfam" id="PF24357">
    <property type="entry name" value="TMD0_ABC"/>
    <property type="match status" value="1"/>
</dbReference>
<feature type="transmembrane region" description="Helical" evidence="13">
    <location>
        <begin position="166"/>
        <end position="183"/>
    </location>
</feature>
<dbReference type="FunFam" id="3.40.50.300:FF:000074">
    <property type="entry name" value="Multidrug resistance-associated protein 5 isoform 1"/>
    <property type="match status" value="1"/>
</dbReference>
<dbReference type="CDD" id="cd03250">
    <property type="entry name" value="ABCC_MRP_domain1"/>
    <property type="match status" value="1"/>
</dbReference>
<dbReference type="Proteomes" id="UP000694523">
    <property type="component" value="Unplaced"/>
</dbReference>
<dbReference type="PANTHER" id="PTHR24223">
    <property type="entry name" value="ATP-BINDING CASSETTE SUB-FAMILY C"/>
    <property type="match status" value="1"/>
</dbReference>
<feature type="domain" description="ABC transmembrane type-1" evidence="15">
    <location>
        <begin position="280"/>
        <end position="558"/>
    </location>
</feature>
<dbReference type="CDD" id="cd18603">
    <property type="entry name" value="ABC_6TM_MRP1_2_3_6_D2_like"/>
    <property type="match status" value="1"/>
</dbReference>
<feature type="transmembrane region" description="Helical" evidence="13">
    <location>
        <begin position="497"/>
        <end position="524"/>
    </location>
</feature>
<feature type="transmembrane region" description="Helical" evidence="13">
    <location>
        <begin position="419"/>
        <end position="438"/>
    </location>
</feature>
<feature type="transmembrane region" description="Helical" evidence="13">
    <location>
        <begin position="317"/>
        <end position="334"/>
    </location>
</feature>
<dbReference type="CDD" id="cd18595">
    <property type="entry name" value="ABC_6TM_MRP1_2_3_6_D1_like"/>
    <property type="match status" value="1"/>
</dbReference>
<protein>
    <recommendedName>
        <fullName evidence="11">ABC-type glutathione-S-conjugate transporter</fullName>
        <ecNumber evidence="11">7.6.2.3</ecNumber>
    </recommendedName>
</protein>
<evidence type="ECO:0000256" key="8">
    <source>
        <dbReference type="ARBA" id="ARBA00022967"/>
    </source>
</evidence>
<dbReference type="InterPro" id="IPR003439">
    <property type="entry name" value="ABC_transporter-like_ATP-bd"/>
</dbReference>
<organism evidence="16 17">
    <name type="scientific">Neogobius melanostomus</name>
    <name type="common">round goby</name>
    <dbReference type="NCBI Taxonomy" id="47308"/>
    <lineage>
        <taxon>Eukaryota</taxon>
        <taxon>Metazoa</taxon>
        <taxon>Chordata</taxon>
        <taxon>Craniata</taxon>
        <taxon>Vertebrata</taxon>
        <taxon>Euteleostomi</taxon>
        <taxon>Actinopterygii</taxon>
        <taxon>Neopterygii</taxon>
        <taxon>Teleostei</taxon>
        <taxon>Neoteleostei</taxon>
        <taxon>Acanthomorphata</taxon>
        <taxon>Gobiaria</taxon>
        <taxon>Gobiiformes</taxon>
        <taxon>Gobioidei</taxon>
        <taxon>Gobiidae</taxon>
        <taxon>Benthophilinae</taxon>
        <taxon>Neogobiini</taxon>
        <taxon>Neogobius</taxon>
    </lineage>
</organism>
<dbReference type="PROSITE" id="PS50929">
    <property type="entry name" value="ABC_TM1F"/>
    <property type="match status" value="2"/>
</dbReference>
<dbReference type="Gene3D" id="3.40.50.300">
    <property type="entry name" value="P-loop containing nucleotide triphosphate hydrolases"/>
    <property type="match status" value="2"/>
</dbReference>
<evidence type="ECO:0000256" key="9">
    <source>
        <dbReference type="ARBA" id="ARBA00022989"/>
    </source>
</evidence>
<accession>A0A8C6UID4</accession>
<comment type="catalytic activity">
    <reaction evidence="12">
        <text>leukotriene C4(in) + ATP + H2O = leukotriene C4(out) + ADP + phosphate + H(+)</text>
        <dbReference type="Rhea" id="RHEA:38963"/>
        <dbReference type="ChEBI" id="CHEBI:15377"/>
        <dbReference type="ChEBI" id="CHEBI:15378"/>
        <dbReference type="ChEBI" id="CHEBI:30616"/>
        <dbReference type="ChEBI" id="CHEBI:43474"/>
        <dbReference type="ChEBI" id="CHEBI:57973"/>
        <dbReference type="ChEBI" id="CHEBI:456216"/>
    </reaction>
    <physiologicalReaction direction="left-to-right" evidence="12">
        <dbReference type="Rhea" id="RHEA:38964"/>
    </physiologicalReaction>
</comment>
<keyword evidence="6" id="KW-0547">Nucleotide-binding</keyword>
<keyword evidence="9 13" id="KW-1133">Transmembrane helix</keyword>
<dbReference type="InterPro" id="IPR056227">
    <property type="entry name" value="TMD0_ABC"/>
</dbReference>
<feature type="transmembrane region" description="Helical" evidence="13">
    <location>
        <begin position="391"/>
        <end position="413"/>
    </location>
</feature>
<feature type="transmembrane region" description="Helical" evidence="13">
    <location>
        <begin position="69"/>
        <end position="91"/>
    </location>
</feature>
<dbReference type="InterPro" id="IPR011527">
    <property type="entry name" value="ABC1_TM_dom"/>
</dbReference>
<evidence type="ECO:0000256" key="3">
    <source>
        <dbReference type="ARBA" id="ARBA00022448"/>
    </source>
</evidence>
<evidence type="ECO:0000256" key="10">
    <source>
        <dbReference type="ARBA" id="ARBA00023136"/>
    </source>
</evidence>
<evidence type="ECO:0000256" key="5">
    <source>
        <dbReference type="ARBA" id="ARBA00022737"/>
    </source>
</evidence>
<dbReference type="FunFam" id="1.20.1560.10:FF:000032">
    <property type="entry name" value="ATP-binding cassette sub-family C member 6"/>
    <property type="match status" value="1"/>
</dbReference>
<comment type="similarity">
    <text evidence="2">Belongs to the ABC transporter superfamily. ABCC family. Conjugate transporter (TC 3.A.1.208) subfamily.</text>
</comment>
<dbReference type="FunFam" id="1.20.1560.10:FF:000001">
    <property type="entry name" value="ATP-binding cassette subfamily C member 1"/>
    <property type="match status" value="1"/>
</dbReference>
<evidence type="ECO:0000256" key="7">
    <source>
        <dbReference type="ARBA" id="ARBA00022840"/>
    </source>
</evidence>
<dbReference type="SUPFAM" id="SSF90123">
    <property type="entry name" value="ABC transporter transmembrane region"/>
    <property type="match status" value="2"/>
</dbReference>
<proteinExistence type="inferred from homology"/>
<evidence type="ECO:0000259" key="14">
    <source>
        <dbReference type="PROSITE" id="PS50893"/>
    </source>
</evidence>
<dbReference type="GO" id="GO:0016887">
    <property type="term" value="F:ATP hydrolysis activity"/>
    <property type="evidence" value="ECO:0007669"/>
    <property type="project" value="InterPro"/>
</dbReference>
<feature type="transmembrane region" description="Helical" evidence="13">
    <location>
        <begin position="278"/>
        <end position="297"/>
    </location>
</feature>
<feature type="transmembrane region" description="Helical" evidence="13">
    <location>
        <begin position="103"/>
        <end position="122"/>
    </location>
</feature>
<dbReference type="InterPro" id="IPR017871">
    <property type="entry name" value="ABC_transporter-like_CS"/>
</dbReference>
<sequence>MDAFCRLSGLDPLWDWNRTWYTANPDLTQCFQNTVLVWVPCFYLWLLAPFYCLHLYCHDRGRISMSCLCTAKMVLGFLLASFGFVEFFYILLERSQEIQQHMVFLLGPIIRSMTVILALCIIQLERIRGCRSSVFLFLFWVLAVVCSLVVLCNLLQNPCPVKDASFLSKILFWWFTGLVVKGYRSPLEAEDLWTLRDEDTSQKIISELQQEWTAECAKLVKGVTPVRVLLSHTDKALASGLALGSRLPDQAQLLRKLQKEQSSGFFLLRTLARNFGPYFLTGTLCIIFHDAFMFAIPQVLSLLLSFMRDDDAPLWKGYFYATLMFLLSCLQSLFNHQYMYMCFTVGMRVKTAVMGLVYRKSLVINSSARRTCTVGEIVNLVSADTQKLMDFVVYFNAVWLAPIEIALCLFFLWQHLGPSALAGIATVILIFPLNGFIAKKRSKLQVQMKYMDGRIRLMNEILNGIKILKFYAWEKAFLEQVLGYREKELKALKKSQILYSISIASFNSSSFLIAFAMFGVYVMIDARNVLDAQKVFVSMALINILKTPLSQLPFAISTSIVLQAVVSLRRLGKYLCSEELKTDNVSKAPLTSGRIVVDNGTFSWSAEGPPCLRRINVRVPRGSLVAVVGHVGSGKSSLLSAMLGETEKRNGSVSVKGSVAYVPQQAWIQNATVQDNITFGRDKLKSWYNRVLEACALVPDLDILPAGDATEIGEKGLNLSGGQKQRVSLARAVYRKADVYLLDDPLSAVDAHVGQHIFDKVIGPKGVLRDKTRVLVTHGMSFLPQADLILVLAEGEISESGSYQELLSRNGAFAEFIHTFANTERKESVMQRGNAYFRKMFKQLEMYKKYFKTIGLALIMPIVFLYAFQQGASLAYNYWLSMWADDPVVNGTQIDTDLKLAVFGALGLAQGIAIFGTTVAISICGIIASRHLHMELLINVLRSPMSFFESTPSGNLLNRFAKDIDAIDCMVPEGLKMMLSYVFKLMEVCIIVLIATPFAAVIILPLSILYACVQSFYVATSCQLRRLEAVSRSPIYTHFNETVQGASVIRAFGEQPRFILQANQRVDFNQTSYFPRFVATRWLAVNLEFVGNGVVLAAAILSVMGKSTLSPGIVGLAVSHSLQVTGILSWIVRAWTDVENNIVSVERVNEYAETAKEADWTIEGSSLPLAWPQNGTIEFQDYGLQYRKGLELALKGITLNVPEREKVGIVGRTGAGKSSLALGIFRILEAAKGKIFVDGVNIADIGLHDLRSRITIIPQDPVLFSGSLRMNLDPFDTYSDEEVWSALELAHLKNFVSNLPDKLGYECSEGGENLSLGQRQLVCLARALLRKTKILVLDEATAAVDLETDMLIQSTIRTQFEDCTVLTIAHRLNTIMDYTRVIVMDRGHISENDSPANLIAQRGQFYRMCREAGLV</sequence>
<reference evidence="16" key="1">
    <citation type="submission" date="2025-08" db="UniProtKB">
        <authorList>
            <consortium name="Ensembl"/>
        </authorList>
    </citation>
    <scope>IDENTIFICATION</scope>
</reference>
<feature type="domain" description="ABC transmembrane type-1" evidence="15">
    <location>
        <begin position="862"/>
        <end position="1140"/>
    </location>
</feature>
<feature type="transmembrane region" description="Helical" evidence="13">
    <location>
        <begin position="985"/>
        <end position="1011"/>
    </location>
</feature>
<comment type="subcellular location">
    <subcellularLocation>
        <location evidence="1">Endomembrane system</location>
        <topology evidence="1">Multi-pass membrane protein</topology>
    </subcellularLocation>
</comment>
<evidence type="ECO:0000256" key="6">
    <source>
        <dbReference type="ARBA" id="ARBA00022741"/>
    </source>
</evidence>
<dbReference type="EC" id="7.6.2.3" evidence="11"/>
<dbReference type="PANTHER" id="PTHR24223:SF339">
    <property type="entry name" value="ATP-BINDING CASSETTE SUB-FAMILY C MEMBER 6"/>
    <property type="match status" value="1"/>
</dbReference>
<keyword evidence="7" id="KW-0067">ATP-binding</keyword>
<evidence type="ECO:0000256" key="11">
    <source>
        <dbReference type="ARBA" id="ARBA00024220"/>
    </source>
</evidence>
<feature type="domain" description="ABC transporter" evidence="14">
    <location>
        <begin position="1177"/>
        <end position="1411"/>
    </location>
</feature>
<dbReference type="GO" id="GO:0012505">
    <property type="term" value="C:endomembrane system"/>
    <property type="evidence" value="ECO:0007669"/>
    <property type="project" value="UniProtKB-SubCell"/>
</dbReference>
<keyword evidence="3" id="KW-0813">Transport</keyword>
<dbReference type="SUPFAM" id="SSF52540">
    <property type="entry name" value="P-loop containing nucleoside triphosphate hydrolases"/>
    <property type="match status" value="2"/>
</dbReference>
<dbReference type="CDD" id="cd03244">
    <property type="entry name" value="ABCC_MRP_domain2"/>
    <property type="match status" value="1"/>
</dbReference>
<evidence type="ECO:0000313" key="17">
    <source>
        <dbReference type="Proteomes" id="UP000694523"/>
    </source>
</evidence>
<dbReference type="InterPro" id="IPR036640">
    <property type="entry name" value="ABC1_TM_sf"/>
</dbReference>
<dbReference type="Pfam" id="PF00664">
    <property type="entry name" value="ABC_membrane"/>
    <property type="match status" value="2"/>
</dbReference>
<keyword evidence="8" id="KW-1278">Translocase</keyword>
<dbReference type="SMART" id="SM00382">
    <property type="entry name" value="AAA"/>
    <property type="match status" value="2"/>
</dbReference>
<evidence type="ECO:0000256" key="13">
    <source>
        <dbReference type="SAM" id="Phobius"/>
    </source>
</evidence>
<evidence type="ECO:0000256" key="2">
    <source>
        <dbReference type="ARBA" id="ARBA00009726"/>
    </source>
</evidence>
<feature type="transmembrane region" description="Helical" evidence="13">
    <location>
        <begin position="134"/>
        <end position="154"/>
    </location>
</feature>
<dbReference type="InterPro" id="IPR003593">
    <property type="entry name" value="AAA+_ATPase"/>
</dbReference>
<dbReference type="PROSITE" id="PS00211">
    <property type="entry name" value="ABC_TRANSPORTER_1"/>
    <property type="match status" value="2"/>
</dbReference>
<keyword evidence="17" id="KW-1185">Reference proteome</keyword>
<dbReference type="GO" id="GO:0015431">
    <property type="term" value="F:ABC-type glutathione S-conjugate transporter activity"/>
    <property type="evidence" value="ECO:0007669"/>
    <property type="project" value="UniProtKB-EC"/>
</dbReference>
<feature type="domain" description="ABC transporter" evidence="14">
    <location>
        <begin position="580"/>
        <end position="819"/>
    </location>
</feature>
<dbReference type="Ensembl" id="ENSNMLT00000038690.1">
    <property type="protein sequence ID" value="ENSNMLP00000034734.1"/>
    <property type="gene ID" value="ENSNMLG00000013493.1"/>
</dbReference>
<evidence type="ECO:0000256" key="1">
    <source>
        <dbReference type="ARBA" id="ARBA00004127"/>
    </source>
</evidence>
<dbReference type="PROSITE" id="PS50893">
    <property type="entry name" value="ABC_TRANSPORTER_2"/>
    <property type="match status" value="2"/>
</dbReference>
<keyword evidence="10 13" id="KW-0472">Membrane</keyword>
<dbReference type="FunFam" id="3.40.50.300:FF:000293">
    <property type="entry name" value="ATP binding cassette subfamily C member 1"/>
    <property type="match status" value="1"/>
</dbReference>
<reference evidence="16" key="2">
    <citation type="submission" date="2025-09" db="UniProtKB">
        <authorList>
            <consortium name="Ensembl"/>
        </authorList>
    </citation>
    <scope>IDENTIFICATION</scope>
</reference>
<dbReference type="InterPro" id="IPR050173">
    <property type="entry name" value="ABC_transporter_C-like"/>
</dbReference>
<feature type="transmembrane region" description="Helical" evidence="13">
    <location>
        <begin position="900"/>
        <end position="928"/>
    </location>
</feature>